<sequence>MKQVTLKVWALATGIAVFLAGCSKDADPPVPEPGTPDSLRYALLVADPAAANKTGGIALLGAFPSGDVEIGETLFEGMGMAAWKPYKNWIFKSFSTRDYSKGVEKLVLGADGKIKVEGSIKVADSTPGSGNFVIAGDTVGFYWDAASPLKIKKFNPSGMTASGEIDLDGAVKESGGDSSGINFRAVGQNFLAVKEGKLFADITLVKAGGNEGGTQEDFFPDLHIAVVDIATGKWEKNTVVKQAGATGDGNSSPLVSASGDLYVVCRESGGTAVSGNSKIFRIKAKETDVDSTWALTTGDVVKSNNIKFAGIFSKNNQLIVSVNNTPVTSAAQDAADIWEYYVVNTTSKAVTKVTGAPAATRPGSGAIEVDSKILLRVVTSDKSVNGLYELTGTVAKKVFQLKGNQAVQGLYKLD</sequence>
<organism evidence="2 3">
    <name type="scientific">Ravibacter arvi</name>
    <dbReference type="NCBI Taxonomy" id="2051041"/>
    <lineage>
        <taxon>Bacteria</taxon>
        <taxon>Pseudomonadati</taxon>
        <taxon>Bacteroidota</taxon>
        <taxon>Cytophagia</taxon>
        <taxon>Cytophagales</taxon>
        <taxon>Spirosomataceae</taxon>
        <taxon>Ravibacter</taxon>
    </lineage>
</organism>
<dbReference type="EMBL" id="BAABEY010000036">
    <property type="protein sequence ID" value="GAA4447817.1"/>
    <property type="molecule type" value="Genomic_DNA"/>
</dbReference>
<reference evidence="3" key="1">
    <citation type="journal article" date="2019" name="Int. J. Syst. Evol. Microbiol.">
        <title>The Global Catalogue of Microorganisms (GCM) 10K type strain sequencing project: providing services to taxonomists for standard genome sequencing and annotation.</title>
        <authorList>
            <consortium name="The Broad Institute Genomics Platform"/>
            <consortium name="The Broad Institute Genome Sequencing Center for Infectious Disease"/>
            <person name="Wu L."/>
            <person name="Ma J."/>
        </authorList>
    </citation>
    <scope>NUCLEOTIDE SEQUENCE [LARGE SCALE GENOMIC DNA]</scope>
    <source>
        <strain evidence="3">JCM 31920</strain>
    </source>
</reference>
<evidence type="ECO:0000313" key="2">
    <source>
        <dbReference type="EMBL" id="GAA4447817.1"/>
    </source>
</evidence>
<evidence type="ECO:0000256" key="1">
    <source>
        <dbReference type="SAM" id="SignalP"/>
    </source>
</evidence>
<dbReference type="PROSITE" id="PS51257">
    <property type="entry name" value="PROKAR_LIPOPROTEIN"/>
    <property type="match status" value="1"/>
</dbReference>
<dbReference type="RefSeq" id="WP_345033071.1">
    <property type="nucleotide sequence ID" value="NZ_BAABEY010000036.1"/>
</dbReference>
<accession>A0ABP8MCV2</accession>
<feature type="chain" id="PRO_5047280141" evidence="1">
    <location>
        <begin position="27"/>
        <end position="414"/>
    </location>
</feature>
<feature type="signal peptide" evidence="1">
    <location>
        <begin position="1"/>
        <end position="26"/>
    </location>
</feature>
<keyword evidence="3" id="KW-1185">Reference proteome</keyword>
<dbReference type="SUPFAM" id="SSF82171">
    <property type="entry name" value="DPP6 N-terminal domain-like"/>
    <property type="match status" value="1"/>
</dbReference>
<gene>
    <name evidence="2" type="ORF">GCM10023091_43340</name>
</gene>
<protein>
    <submittedName>
        <fullName evidence="2">Uncharacterized protein</fullName>
    </submittedName>
</protein>
<keyword evidence="1" id="KW-0732">Signal</keyword>
<proteinExistence type="predicted"/>
<evidence type="ECO:0000313" key="3">
    <source>
        <dbReference type="Proteomes" id="UP001501508"/>
    </source>
</evidence>
<name>A0ABP8MCV2_9BACT</name>
<comment type="caution">
    <text evidence="2">The sequence shown here is derived from an EMBL/GenBank/DDBJ whole genome shotgun (WGS) entry which is preliminary data.</text>
</comment>
<dbReference type="Proteomes" id="UP001501508">
    <property type="component" value="Unassembled WGS sequence"/>
</dbReference>